<reference evidence="5 6" key="1">
    <citation type="submission" date="2014-06" db="EMBL/GenBank/DDBJ databases">
        <title>Draft genome sequence of Bacillus gaemokensis JCM 15801 (MCCC 1A00707).</title>
        <authorList>
            <person name="Lai Q."/>
            <person name="Liu Y."/>
            <person name="Shao Z."/>
        </authorList>
    </citation>
    <scope>NUCLEOTIDE SEQUENCE [LARGE SCALE GENOMIC DNA]</scope>
    <source>
        <strain evidence="5 6">JCM 15801</strain>
    </source>
</reference>
<dbReference type="GO" id="GO:0005524">
    <property type="term" value="F:ATP binding"/>
    <property type="evidence" value="ECO:0007669"/>
    <property type="project" value="UniProtKB-KW"/>
</dbReference>
<keyword evidence="2" id="KW-0547">Nucleotide-binding</keyword>
<dbReference type="Pfam" id="PF00005">
    <property type="entry name" value="ABC_tran"/>
    <property type="match status" value="1"/>
</dbReference>
<accession>A0A073KF28</accession>
<dbReference type="Gene3D" id="3.40.50.300">
    <property type="entry name" value="P-loop containing nucleotide triphosphate hydrolases"/>
    <property type="match status" value="1"/>
</dbReference>
<evidence type="ECO:0000313" key="6">
    <source>
        <dbReference type="Proteomes" id="UP000027778"/>
    </source>
</evidence>
<dbReference type="InterPro" id="IPR003593">
    <property type="entry name" value="AAA+_ATPase"/>
</dbReference>
<comment type="caution">
    <text evidence="5">The sequence shown here is derived from an EMBL/GenBank/DDBJ whole genome shotgun (WGS) entry which is preliminary data.</text>
</comment>
<dbReference type="PROSITE" id="PS00211">
    <property type="entry name" value="ABC_TRANSPORTER_1"/>
    <property type="match status" value="1"/>
</dbReference>
<dbReference type="SMART" id="SM00382">
    <property type="entry name" value="AAA"/>
    <property type="match status" value="1"/>
</dbReference>
<gene>
    <name evidence="5" type="ORF">BAGA_11150</name>
</gene>
<dbReference type="PROSITE" id="PS50893">
    <property type="entry name" value="ABC_TRANSPORTER_2"/>
    <property type="match status" value="1"/>
</dbReference>
<dbReference type="CDD" id="cd03228">
    <property type="entry name" value="ABCC_MRP_Like"/>
    <property type="match status" value="1"/>
</dbReference>
<dbReference type="SUPFAM" id="SSF52540">
    <property type="entry name" value="P-loop containing nucleoside triphosphate hydrolases"/>
    <property type="match status" value="1"/>
</dbReference>
<keyword evidence="6" id="KW-1185">Reference proteome</keyword>
<dbReference type="PANTHER" id="PTHR43423">
    <property type="entry name" value="ABC TRANSPORTER I FAMILY MEMBER 17"/>
    <property type="match status" value="1"/>
</dbReference>
<feature type="domain" description="ABC transporter" evidence="4">
    <location>
        <begin position="2"/>
        <end position="214"/>
    </location>
</feature>
<dbReference type="FunFam" id="3.40.50.300:FF:001209">
    <property type="entry name" value="ABC transporter, ATP-binding protein"/>
    <property type="match status" value="1"/>
</dbReference>
<dbReference type="InterPro" id="IPR017871">
    <property type="entry name" value="ABC_transporter-like_CS"/>
</dbReference>
<dbReference type="PANTHER" id="PTHR43423:SF1">
    <property type="entry name" value="ABC TRANSPORTER I FAMILY MEMBER 17"/>
    <property type="match status" value="1"/>
</dbReference>
<keyword evidence="1" id="KW-0813">Transport</keyword>
<name>A0A073KF28_9BACI</name>
<dbReference type="InterPro" id="IPR027417">
    <property type="entry name" value="P-loop_NTPase"/>
</dbReference>
<dbReference type="OrthoDB" id="9785080at2"/>
<protein>
    <submittedName>
        <fullName evidence="5">ABC transporter ATP-binding protein</fullName>
    </submittedName>
</protein>
<dbReference type="AlphaFoldDB" id="A0A073KF28"/>
<evidence type="ECO:0000259" key="4">
    <source>
        <dbReference type="PROSITE" id="PS50893"/>
    </source>
</evidence>
<evidence type="ECO:0000313" key="5">
    <source>
        <dbReference type="EMBL" id="KEK25185.1"/>
    </source>
</evidence>
<dbReference type="GO" id="GO:0016887">
    <property type="term" value="F:ATP hydrolysis activity"/>
    <property type="evidence" value="ECO:0007669"/>
    <property type="project" value="InterPro"/>
</dbReference>
<evidence type="ECO:0000256" key="1">
    <source>
        <dbReference type="ARBA" id="ARBA00022448"/>
    </source>
</evidence>
<evidence type="ECO:0000256" key="2">
    <source>
        <dbReference type="ARBA" id="ARBA00022741"/>
    </source>
</evidence>
<proteinExistence type="predicted"/>
<dbReference type="STRING" id="574375.AZF08_08175"/>
<dbReference type="EMBL" id="JOTM01000002">
    <property type="protein sequence ID" value="KEK25185.1"/>
    <property type="molecule type" value="Genomic_DNA"/>
</dbReference>
<dbReference type="eggNOG" id="COG1136">
    <property type="taxonomic scope" value="Bacteria"/>
</dbReference>
<sequence length="219" mass="24317">MFLLKDVAYKDILHIPYLEIHKEKITCIIGESGSGKSTLLRMLNDLQSPTAGSIEYNGMPIPSYSPIQLRREVVMLGQTPPIFEGTVKDNLLMGLRFSEKTFPPNDALQQALATVSLDKDLEDNASSLSGGEKQRLSLARVLLMDPPVYLLDEPTSALDAETEKRVMKQFAAVAKQKKKTVIFITHSQQLPEEIADDIIEISKTNGATRKDVLAVEGRY</sequence>
<dbReference type="Proteomes" id="UP000027778">
    <property type="component" value="Unassembled WGS sequence"/>
</dbReference>
<dbReference type="RefSeq" id="WP_033672977.1">
    <property type="nucleotide sequence ID" value="NZ_JOTM01000002.1"/>
</dbReference>
<organism evidence="5 6">
    <name type="scientific">Bacillus gaemokensis</name>
    <dbReference type="NCBI Taxonomy" id="574375"/>
    <lineage>
        <taxon>Bacteria</taxon>
        <taxon>Bacillati</taxon>
        <taxon>Bacillota</taxon>
        <taxon>Bacilli</taxon>
        <taxon>Bacillales</taxon>
        <taxon>Bacillaceae</taxon>
        <taxon>Bacillus</taxon>
        <taxon>Bacillus cereus group</taxon>
    </lineage>
</organism>
<keyword evidence="3 5" id="KW-0067">ATP-binding</keyword>
<evidence type="ECO:0000256" key="3">
    <source>
        <dbReference type="ARBA" id="ARBA00022840"/>
    </source>
</evidence>
<dbReference type="InterPro" id="IPR003439">
    <property type="entry name" value="ABC_transporter-like_ATP-bd"/>
</dbReference>